<evidence type="ECO:0000313" key="2">
    <source>
        <dbReference type="EMBL" id="KAJ3222423.1"/>
    </source>
</evidence>
<feature type="domain" description="Programmed cell death protein 2 C-terminal" evidence="1">
    <location>
        <begin position="373"/>
        <end position="538"/>
    </location>
</feature>
<dbReference type="PANTHER" id="PTHR46421">
    <property type="entry name" value="PROGRAMMED CELL DEATH PROTEIN 2-LIKE"/>
    <property type="match status" value="1"/>
</dbReference>
<evidence type="ECO:0000313" key="3">
    <source>
        <dbReference type="Proteomes" id="UP001211065"/>
    </source>
</evidence>
<sequence length="558" mass="64184">MQIGYEANQQLKGAYSKKNYIMDKLGGNPKFFPTINISPMCFNCKEKCLLITQLNTTVDEELERIFYVFACNNRKCLKVSGSWKVLRVLRKVTKLKKKLLTNINEKDTNGKNPLTTDASLNALSTEKKKTKSASTKKFIINDLLTFIDADNFEIPLFGSTDALNTVQNNSFAFGDAPMFGNVHFGDVSPNELSNEINNLIEERDKIYDFNEEHEEFENDNDKSNNILISEITANLNELNLVSDETNAFHFSETLIDFYYEDRESDFENDNIFYSSSDDTEEEVQKKKKRKNNYNNVKYELKLLEEYEQRTGDSKFRLFMKNDTPTPSNTEHLTKTKKPLLNTRDLNENSSSNNSITWDGEVYENIVPNFLTTEFNKFLNAIKENPDQLIRYEFNGQPLLFSSLQEVSKKEDLKIKSIFHPKSGSTIFSEIKDNALISKCQNCGSNRTFEFQLMPKVLEFLKSDELNYMSKILNNGSSGDFKKNTISGPKKNSSNKYEFSEYLNIFGSGLDFGTVLIFSCENDCFNKNIDNNLCTILDENFKSSLSITEEICIVQFEDF</sequence>
<dbReference type="PANTHER" id="PTHR46421:SF1">
    <property type="entry name" value="PROGRAMMED CELL DEATH PROTEIN 2-LIKE"/>
    <property type="match status" value="1"/>
</dbReference>
<keyword evidence="3" id="KW-1185">Reference proteome</keyword>
<protein>
    <recommendedName>
        <fullName evidence="1">Programmed cell death protein 2 C-terminal domain-containing protein</fullName>
    </recommendedName>
</protein>
<name>A0AAD5XWU5_9FUNG</name>
<dbReference type="InterPro" id="IPR007320">
    <property type="entry name" value="PDCD2_C"/>
</dbReference>
<dbReference type="GO" id="GO:0005737">
    <property type="term" value="C:cytoplasm"/>
    <property type="evidence" value="ECO:0007669"/>
    <property type="project" value="InterPro"/>
</dbReference>
<comment type="caution">
    <text evidence="2">The sequence shown here is derived from an EMBL/GenBank/DDBJ whole genome shotgun (WGS) entry which is preliminary data.</text>
</comment>
<evidence type="ECO:0000259" key="1">
    <source>
        <dbReference type="Pfam" id="PF04194"/>
    </source>
</evidence>
<reference evidence="2" key="1">
    <citation type="submission" date="2020-05" db="EMBL/GenBank/DDBJ databases">
        <title>Phylogenomic resolution of chytrid fungi.</title>
        <authorList>
            <person name="Stajich J.E."/>
            <person name="Amses K."/>
            <person name="Simmons R."/>
            <person name="Seto K."/>
            <person name="Myers J."/>
            <person name="Bonds A."/>
            <person name="Quandt C.A."/>
            <person name="Barry K."/>
            <person name="Liu P."/>
            <person name="Grigoriev I."/>
            <person name="Longcore J.E."/>
            <person name="James T.Y."/>
        </authorList>
    </citation>
    <scope>NUCLEOTIDE SEQUENCE</scope>
    <source>
        <strain evidence="2">JEL0476</strain>
    </source>
</reference>
<dbReference type="EMBL" id="JADGJW010000176">
    <property type="protein sequence ID" value="KAJ3222423.1"/>
    <property type="molecule type" value="Genomic_DNA"/>
</dbReference>
<proteinExistence type="predicted"/>
<accession>A0AAD5XWU5</accession>
<dbReference type="Proteomes" id="UP001211065">
    <property type="component" value="Unassembled WGS sequence"/>
</dbReference>
<organism evidence="2 3">
    <name type="scientific">Clydaea vesicula</name>
    <dbReference type="NCBI Taxonomy" id="447962"/>
    <lineage>
        <taxon>Eukaryota</taxon>
        <taxon>Fungi</taxon>
        <taxon>Fungi incertae sedis</taxon>
        <taxon>Chytridiomycota</taxon>
        <taxon>Chytridiomycota incertae sedis</taxon>
        <taxon>Chytridiomycetes</taxon>
        <taxon>Lobulomycetales</taxon>
        <taxon>Lobulomycetaceae</taxon>
        <taxon>Clydaea</taxon>
    </lineage>
</organism>
<dbReference type="AlphaFoldDB" id="A0AAD5XWU5"/>
<dbReference type="Pfam" id="PF04194">
    <property type="entry name" value="PDCD2_C"/>
    <property type="match status" value="1"/>
</dbReference>
<dbReference type="InterPro" id="IPR052815">
    <property type="entry name" value="PDCD2-like_regulator"/>
</dbReference>
<gene>
    <name evidence="2" type="ORF">HK099_002326</name>
</gene>